<keyword evidence="2" id="KW-1185">Reference proteome</keyword>
<dbReference type="RefSeq" id="WP_143923340.1">
    <property type="nucleotide sequence ID" value="NZ_VLTK01000008.1"/>
</dbReference>
<evidence type="ECO:0000313" key="2">
    <source>
        <dbReference type="Proteomes" id="UP000316406"/>
    </source>
</evidence>
<organism evidence="1 2">
    <name type="scientific">Brevibacterium aurantiacum</name>
    <dbReference type="NCBI Taxonomy" id="273384"/>
    <lineage>
        <taxon>Bacteria</taxon>
        <taxon>Bacillati</taxon>
        <taxon>Actinomycetota</taxon>
        <taxon>Actinomycetes</taxon>
        <taxon>Micrococcales</taxon>
        <taxon>Brevibacteriaceae</taxon>
        <taxon>Brevibacterium</taxon>
    </lineage>
</organism>
<sequence>MSDHDSILQREDNRALAAGKITADGRHGSVDGHRAMAPIHSTSRRRCPCCGKRATHVGLGDGCALMSGCEWRVHRWVKRGSVQ</sequence>
<dbReference type="AlphaFoldDB" id="A0A556CB10"/>
<protein>
    <submittedName>
        <fullName evidence="1">Uncharacterized protein</fullName>
    </submittedName>
</protein>
<dbReference type="OrthoDB" id="9156207at2"/>
<reference evidence="1 2" key="1">
    <citation type="submission" date="2019-07" db="EMBL/GenBank/DDBJ databases">
        <title>Draft genome sequence of Brevibacterium aurantiacum XU54 isolated from Xinjiang China.</title>
        <authorList>
            <person name="Xu X."/>
        </authorList>
    </citation>
    <scope>NUCLEOTIDE SEQUENCE [LARGE SCALE GENOMIC DNA]</scope>
    <source>
        <strain evidence="1 2">XU54</strain>
    </source>
</reference>
<dbReference type="Proteomes" id="UP000316406">
    <property type="component" value="Unassembled WGS sequence"/>
</dbReference>
<comment type="caution">
    <text evidence="1">The sequence shown here is derived from an EMBL/GenBank/DDBJ whole genome shotgun (WGS) entry which is preliminary data.</text>
</comment>
<dbReference type="EMBL" id="VLTK01000008">
    <property type="protein sequence ID" value="TSI14634.1"/>
    <property type="molecule type" value="Genomic_DNA"/>
</dbReference>
<name>A0A556CB10_BREAU</name>
<proteinExistence type="predicted"/>
<gene>
    <name evidence="1" type="ORF">FO013_14900</name>
</gene>
<accession>A0A556CB10</accession>
<evidence type="ECO:0000313" key="1">
    <source>
        <dbReference type="EMBL" id="TSI14634.1"/>
    </source>
</evidence>